<dbReference type="EMBL" id="BEZZ01000823">
    <property type="protein sequence ID" value="GCC36392.1"/>
    <property type="molecule type" value="Genomic_DNA"/>
</dbReference>
<dbReference type="PANTHER" id="PTHR10424">
    <property type="entry name" value="VIRAL ENVELOPE PROTEIN"/>
    <property type="match status" value="1"/>
</dbReference>
<organism evidence="1 2">
    <name type="scientific">Chiloscyllium punctatum</name>
    <name type="common">Brownbanded bambooshark</name>
    <name type="synonym">Hemiscyllium punctatum</name>
    <dbReference type="NCBI Taxonomy" id="137246"/>
    <lineage>
        <taxon>Eukaryota</taxon>
        <taxon>Metazoa</taxon>
        <taxon>Chordata</taxon>
        <taxon>Craniata</taxon>
        <taxon>Vertebrata</taxon>
        <taxon>Chondrichthyes</taxon>
        <taxon>Elasmobranchii</taxon>
        <taxon>Galeomorphii</taxon>
        <taxon>Galeoidea</taxon>
        <taxon>Orectolobiformes</taxon>
        <taxon>Hemiscylliidae</taxon>
        <taxon>Chiloscyllium</taxon>
    </lineage>
</organism>
<reference evidence="1 2" key="1">
    <citation type="journal article" date="2018" name="Nat. Ecol. Evol.">
        <title>Shark genomes provide insights into elasmobranch evolution and the origin of vertebrates.</title>
        <authorList>
            <person name="Hara Y"/>
            <person name="Yamaguchi K"/>
            <person name="Onimaru K"/>
            <person name="Kadota M"/>
            <person name="Koyanagi M"/>
            <person name="Keeley SD"/>
            <person name="Tatsumi K"/>
            <person name="Tanaka K"/>
            <person name="Motone F"/>
            <person name="Kageyama Y"/>
            <person name="Nozu R"/>
            <person name="Adachi N"/>
            <person name="Nishimura O"/>
            <person name="Nakagawa R"/>
            <person name="Tanegashima C"/>
            <person name="Kiyatake I"/>
            <person name="Matsumoto R"/>
            <person name="Murakumo K"/>
            <person name="Nishida K"/>
            <person name="Terakita A"/>
            <person name="Kuratani S"/>
            <person name="Sato K"/>
            <person name="Hyodo S Kuraku.S."/>
        </authorList>
    </citation>
    <scope>NUCLEOTIDE SEQUENCE [LARGE SCALE GENOMIC DNA]</scope>
</reference>
<dbReference type="InterPro" id="IPR018154">
    <property type="entry name" value="TLV/ENV_coat_polyprotein"/>
</dbReference>
<dbReference type="Gene3D" id="1.10.287.210">
    <property type="match status" value="1"/>
</dbReference>
<dbReference type="Proteomes" id="UP000287033">
    <property type="component" value="Unassembled WGS sequence"/>
</dbReference>
<sequence>MTEQWPWSGQSLDIWELLQYNWTHVNERKGQVWRLTNSPEGQLCVEGKGKVEVGISPCQSVLNATTQVWWPEDITWYIAKQQNRNCVRLGDDSRFWNCSGSGPYECIPGVKEVWSEVAKQGGPAPDGLFWICGNQAYSKLPRGWAGVCFLGLIRPEFFLLPQEEGHDLGVKLFDSLRRPTRDIQVGDWGDEWPPARIIEYYGPATWAQDGSWGYRTPIYMLNRIIRLQAVVEVITNQTALALELLAKQQDQMRAAIYQNRLALDYLLASEGGVCGKFNLTNCCLKIDDNGKAVLKISDKIRKLAHVPVQSWRPLGGIGWWDGLLGGSWWRTALLVAGGGA</sequence>
<protein>
    <recommendedName>
        <fullName evidence="3">ENR1 protein</fullName>
    </recommendedName>
</protein>
<dbReference type="OMA" id="NDSATWW"/>
<keyword evidence="2" id="KW-1185">Reference proteome</keyword>
<dbReference type="AlphaFoldDB" id="A0A401T153"/>
<dbReference type="CDD" id="cd09850">
    <property type="entry name" value="Ebola-like_HR1-HR2"/>
    <property type="match status" value="1"/>
</dbReference>
<gene>
    <name evidence="1" type="ORF">chiPu_0014886</name>
</gene>
<evidence type="ECO:0000313" key="1">
    <source>
        <dbReference type="EMBL" id="GCC36392.1"/>
    </source>
</evidence>
<evidence type="ECO:0000313" key="2">
    <source>
        <dbReference type="Proteomes" id="UP000287033"/>
    </source>
</evidence>
<dbReference type="OrthoDB" id="9950230at2759"/>
<evidence type="ECO:0008006" key="3">
    <source>
        <dbReference type="Google" id="ProtNLM"/>
    </source>
</evidence>
<dbReference type="SUPFAM" id="SSF58069">
    <property type="entry name" value="Virus ectodomain"/>
    <property type="match status" value="1"/>
</dbReference>
<name>A0A401T153_CHIPU</name>
<dbReference type="PANTHER" id="PTHR10424:SF68">
    <property type="entry name" value="ENDOGENOUS RETROVIRUS GROUP 3 MEMBER 1 ENV POLYPROTEIN"/>
    <property type="match status" value="1"/>
</dbReference>
<dbReference type="STRING" id="137246.A0A401T153"/>
<comment type="caution">
    <text evidence="1">The sequence shown here is derived from an EMBL/GenBank/DDBJ whole genome shotgun (WGS) entry which is preliminary data.</text>
</comment>
<accession>A0A401T153</accession>
<dbReference type="Pfam" id="PF00429">
    <property type="entry name" value="TLV_coat"/>
    <property type="match status" value="1"/>
</dbReference>
<proteinExistence type="predicted"/>